<dbReference type="GO" id="GO:0005634">
    <property type="term" value="C:nucleus"/>
    <property type="evidence" value="ECO:0007669"/>
    <property type="project" value="UniProtKB-SubCell"/>
</dbReference>
<comment type="caution">
    <text evidence="5">The sequence shown here is derived from an EMBL/GenBank/DDBJ whole genome shotgun (WGS) entry which is preliminary data.</text>
</comment>
<dbReference type="AlphaFoldDB" id="A0AAJ0DCS5"/>
<dbReference type="PANTHER" id="PTHR31001:SF49">
    <property type="entry name" value="ZN(II)2CYS6 TRANSCRIPTION FACTOR (EUROFUNG)"/>
    <property type="match status" value="1"/>
</dbReference>
<dbReference type="InterPro" id="IPR007219">
    <property type="entry name" value="XnlR_reg_dom"/>
</dbReference>
<feature type="region of interest" description="Disordered" evidence="3">
    <location>
        <begin position="378"/>
        <end position="403"/>
    </location>
</feature>
<gene>
    <name evidence="5" type="ORF">LTR09_007227</name>
</gene>
<dbReference type="GO" id="GO:0008270">
    <property type="term" value="F:zinc ion binding"/>
    <property type="evidence" value="ECO:0007669"/>
    <property type="project" value="InterPro"/>
</dbReference>
<feature type="compositionally biased region" description="Basic and acidic residues" evidence="3">
    <location>
        <begin position="381"/>
        <end position="398"/>
    </location>
</feature>
<evidence type="ECO:0000256" key="2">
    <source>
        <dbReference type="ARBA" id="ARBA00023242"/>
    </source>
</evidence>
<keyword evidence="6" id="KW-1185">Reference proteome</keyword>
<evidence type="ECO:0000313" key="6">
    <source>
        <dbReference type="Proteomes" id="UP001271007"/>
    </source>
</evidence>
<dbReference type="PANTHER" id="PTHR31001">
    <property type="entry name" value="UNCHARACTERIZED TRANSCRIPTIONAL REGULATORY PROTEIN"/>
    <property type="match status" value="1"/>
</dbReference>
<dbReference type="Pfam" id="PF04082">
    <property type="entry name" value="Fungal_trans"/>
    <property type="match status" value="1"/>
</dbReference>
<reference evidence="5" key="1">
    <citation type="submission" date="2023-04" db="EMBL/GenBank/DDBJ databases">
        <title>Black Yeasts Isolated from many extreme environments.</title>
        <authorList>
            <person name="Coleine C."/>
            <person name="Stajich J.E."/>
            <person name="Selbmann L."/>
        </authorList>
    </citation>
    <scope>NUCLEOTIDE SEQUENCE</scope>
    <source>
        <strain evidence="5">CCFEE 5312</strain>
    </source>
</reference>
<feature type="domain" description="Xylanolytic transcriptional activator regulatory" evidence="4">
    <location>
        <begin position="67"/>
        <end position="141"/>
    </location>
</feature>
<dbReference type="GO" id="GO:0003677">
    <property type="term" value="F:DNA binding"/>
    <property type="evidence" value="ECO:0007669"/>
    <property type="project" value="InterPro"/>
</dbReference>
<dbReference type="InterPro" id="IPR050613">
    <property type="entry name" value="Sec_Metabolite_Reg"/>
</dbReference>
<dbReference type="EMBL" id="JAWDJX010000025">
    <property type="protein sequence ID" value="KAK3051572.1"/>
    <property type="molecule type" value="Genomic_DNA"/>
</dbReference>
<protein>
    <recommendedName>
        <fullName evidence="4">Xylanolytic transcriptional activator regulatory domain-containing protein</fullName>
    </recommendedName>
</protein>
<dbReference type="CDD" id="cd12148">
    <property type="entry name" value="fungal_TF_MHR"/>
    <property type="match status" value="1"/>
</dbReference>
<proteinExistence type="predicted"/>
<sequence>MLDYLREGDEPVQWQGKCQDLATNYRNHFTDCMIAADYLQPQDFLIEALCLHHYGEYVSSRDAKSSVWVLVGLITRLAMRMGYHQTSQPTLESTPFKDEMRRRVWAFIRQGDIMISFQLGLPAMVDLSDADLNLPRNIHDDDNFDEDCAVLPPALPESVATEISFLLAKTRLAFGFARAAAEINRSPSIKWERILEIDRGLRHIYDTIPGAYKLGVLSQQDSLIISSAKFTLANIHHKSLCIIHSRFLELARSDHRYLYSRKVCLSSAMSILRIQAIQDQDIPVDGKIRSLTSYQTSLTIHDFLLAAAIISSDLCSCNTPEPSVHGRASASGIPSRADMVRALSVSAQIFGRMQDRSKEACKAADVLSMLVGKLEATTDGPRNDTYHATRPAHIEKARPRQRQNLSLTTKDTLHSSELPPAEIDFQPGETGSHSTWSGPRYWPVESTHSQADWLDEGVDAGLVGFTHVSDPYGAEEPHQWDHSIAMNDPLSTLWDLNADFSGNSL</sequence>
<name>A0AAJ0DCS5_9PEZI</name>
<comment type="subcellular location">
    <subcellularLocation>
        <location evidence="1">Nucleus</location>
    </subcellularLocation>
</comment>
<dbReference type="SMART" id="SM00906">
    <property type="entry name" value="Fungal_trans"/>
    <property type="match status" value="1"/>
</dbReference>
<dbReference type="Proteomes" id="UP001271007">
    <property type="component" value="Unassembled WGS sequence"/>
</dbReference>
<evidence type="ECO:0000256" key="1">
    <source>
        <dbReference type="ARBA" id="ARBA00004123"/>
    </source>
</evidence>
<keyword evidence="2" id="KW-0539">Nucleus</keyword>
<evidence type="ECO:0000256" key="3">
    <source>
        <dbReference type="SAM" id="MobiDB-lite"/>
    </source>
</evidence>
<accession>A0AAJ0DCS5</accession>
<evidence type="ECO:0000313" key="5">
    <source>
        <dbReference type="EMBL" id="KAK3051572.1"/>
    </source>
</evidence>
<dbReference type="GO" id="GO:0006351">
    <property type="term" value="P:DNA-templated transcription"/>
    <property type="evidence" value="ECO:0007669"/>
    <property type="project" value="InterPro"/>
</dbReference>
<evidence type="ECO:0000259" key="4">
    <source>
        <dbReference type="SMART" id="SM00906"/>
    </source>
</evidence>
<organism evidence="5 6">
    <name type="scientific">Extremus antarcticus</name>
    <dbReference type="NCBI Taxonomy" id="702011"/>
    <lineage>
        <taxon>Eukaryota</taxon>
        <taxon>Fungi</taxon>
        <taxon>Dikarya</taxon>
        <taxon>Ascomycota</taxon>
        <taxon>Pezizomycotina</taxon>
        <taxon>Dothideomycetes</taxon>
        <taxon>Dothideomycetidae</taxon>
        <taxon>Mycosphaerellales</taxon>
        <taxon>Extremaceae</taxon>
        <taxon>Extremus</taxon>
    </lineage>
</organism>